<evidence type="ECO:0000313" key="3">
    <source>
        <dbReference type="Proteomes" id="UP000823046"/>
    </source>
</evidence>
<dbReference type="Proteomes" id="UP000823046">
    <property type="component" value="Unassembled WGS sequence"/>
</dbReference>
<sequence length="174" mass="19737">MGNIAACCNEADRASQESKFSLEIDPDDDSSISTDIERPNIADIIQFASKAVPEDDFLQRFKKSLEVELTTQDCSRLTCKVALAESMDKIMLMYQKKAKHINFREIKEILHTVEQLSLVDSQAGVNTSIPCVAIQLLESNNCIPLFFKNIEEKLYFVEAMQRMLTTSQQTLKSY</sequence>
<protein>
    <recommendedName>
        <fullName evidence="1">ISP1 C-terminal domain-containing protein</fullName>
    </recommendedName>
</protein>
<reference evidence="2 3" key="1">
    <citation type="journal article" date="2020" name="bioRxiv">
        <title>Metabolic contributions of an alphaproteobacterial endosymbiont in the apicomplexan Cardiosporidium cionae.</title>
        <authorList>
            <person name="Hunter E.S."/>
            <person name="Paight C.J."/>
            <person name="Lane C.E."/>
        </authorList>
    </citation>
    <scope>NUCLEOTIDE SEQUENCE [LARGE SCALE GENOMIC DNA]</scope>
    <source>
        <strain evidence="2">ESH_2018</strain>
    </source>
</reference>
<feature type="domain" description="ISP1 C-terminal" evidence="1">
    <location>
        <begin position="56"/>
        <end position="161"/>
    </location>
</feature>
<dbReference type="Gene3D" id="2.30.29.30">
    <property type="entry name" value="Pleckstrin-homology domain (PH domain)/Phosphotyrosine-binding domain (PTB)"/>
    <property type="match status" value="1"/>
</dbReference>
<comment type="caution">
    <text evidence="2">The sequence shown here is derived from an EMBL/GenBank/DDBJ whole genome shotgun (WGS) entry which is preliminary data.</text>
</comment>
<dbReference type="InterPro" id="IPR011993">
    <property type="entry name" value="PH-like_dom_sf"/>
</dbReference>
<dbReference type="EMBL" id="JADAQX010000109">
    <property type="protein sequence ID" value="KAF8821920.1"/>
    <property type="molecule type" value="Genomic_DNA"/>
</dbReference>
<proteinExistence type="predicted"/>
<keyword evidence="3" id="KW-1185">Reference proteome</keyword>
<evidence type="ECO:0000313" key="2">
    <source>
        <dbReference type="EMBL" id="KAF8821920.1"/>
    </source>
</evidence>
<dbReference type="Pfam" id="PF18161">
    <property type="entry name" value="ISP1_C"/>
    <property type="match status" value="1"/>
</dbReference>
<name>A0ABQ7JE52_9APIC</name>
<evidence type="ECO:0000259" key="1">
    <source>
        <dbReference type="Pfam" id="PF18161"/>
    </source>
</evidence>
<organism evidence="2 3">
    <name type="scientific">Cardiosporidium cionae</name>
    <dbReference type="NCBI Taxonomy" id="476202"/>
    <lineage>
        <taxon>Eukaryota</taxon>
        <taxon>Sar</taxon>
        <taxon>Alveolata</taxon>
        <taxon>Apicomplexa</taxon>
        <taxon>Aconoidasida</taxon>
        <taxon>Nephromycida</taxon>
        <taxon>Cardiosporidium</taxon>
    </lineage>
</organism>
<dbReference type="InterPro" id="IPR041316">
    <property type="entry name" value="ISP1_C"/>
</dbReference>
<accession>A0ABQ7JE52</accession>
<gene>
    <name evidence="2" type="ORF">IE077_000147</name>
</gene>